<evidence type="ECO:0008006" key="4">
    <source>
        <dbReference type="Google" id="ProtNLM"/>
    </source>
</evidence>
<sequence length="296" mass="32014">MSDEANPCAADNHGKYGEDMAPNASYDNMFGNSHIDKSFFPPWMMDAPMQQGFGGGSSSSSRSAPASTVGLTRSESSFSAGDDSATSAATPDQLLELSAADTSLTSLLDLSATDSAGDLKSWGKESETAQVDATFDGHGSVGSTLKPLSLEPRGEMHTEFDSCCCLLSSISFLERLVFRSASRENRIDLLLAEVRNSIETLAICMACERCAARAEQNMLLAMVARQISVIFRKTAECYKDMHLCSHGDTSISQQEPALDASSIGNVDISVPTYRVNRRERLHLLRSLITLQIVEFQ</sequence>
<feature type="region of interest" description="Disordered" evidence="1">
    <location>
        <begin position="50"/>
        <end position="89"/>
    </location>
</feature>
<name>A0A0U1LMQ4_TALIS</name>
<dbReference type="OrthoDB" id="4356994at2759"/>
<dbReference type="STRING" id="28573.A0A0U1LMQ4"/>
<feature type="compositionally biased region" description="Polar residues" evidence="1">
    <location>
        <begin position="64"/>
        <end position="75"/>
    </location>
</feature>
<accession>A0A0U1LMQ4</accession>
<protein>
    <recommendedName>
        <fullName evidence="4">Aflatoxin regulatory protein domain-containing protein</fullName>
    </recommendedName>
</protein>
<keyword evidence="3" id="KW-1185">Reference proteome</keyword>
<feature type="compositionally biased region" description="Low complexity" evidence="1">
    <location>
        <begin position="76"/>
        <end position="89"/>
    </location>
</feature>
<evidence type="ECO:0000313" key="3">
    <source>
        <dbReference type="Proteomes" id="UP000054383"/>
    </source>
</evidence>
<dbReference type="AlphaFoldDB" id="A0A0U1LMQ4"/>
<evidence type="ECO:0000313" key="2">
    <source>
        <dbReference type="EMBL" id="CRG84254.1"/>
    </source>
</evidence>
<organism evidence="2 3">
    <name type="scientific">Talaromyces islandicus</name>
    <name type="common">Penicillium islandicum</name>
    <dbReference type="NCBI Taxonomy" id="28573"/>
    <lineage>
        <taxon>Eukaryota</taxon>
        <taxon>Fungi</taxon>
        <taxon>Dikarya</taxon>
        <taxon>Ascomycota</taxon>
        <taxon>Pezizomycotina</taxon>
        <taxon>Eurotiomycetes</taxon>
        <taxon>Eurotiomycetidae</taxon>
        <taxon>Eurotiales</taxon>
        <taxon>Trichocomaceae</taxon>
        <taxon>Talaromyces</taxon>
        <taxon>Talaromyces sect. Islandici</taxon>
    </lineage>
</organism>
<reference evidence="2 3" key="1">
    <citation type="submission" date="2015-04" db="EMBL/GenBank/DDBJ databases">
        <authorList>
            <person name="Syromyatnikov M.Y."/>
            <person name="Popov V.N."/>
        </authorList>
    </citation>
    <scope>NUCLEOTIDE SEQUENCE [LARGE SCALE GENOMIC DNA]</scope>
    <source>
        <strain evidence="2">WF-38-12</strain>
    </source>
</reference>
<evidence type="ECO:0000256" key="1">
    <source>
        <dbReference type="SAM" id="MobiDB-lite"/>
    </source>
</evidence>
<dbReference type="Proteomes" id="UP000054383">
    <property type="component" value="Unassembled WGS sequence"/>
</dbReference>
<gene>
    <name evidence="2" type="ORF">PISL3812_01563</name>
</gene>
<dbReference type="EMBL" id="CVMT01000001">
    <property type="protein sequence ID" value="CRG84254.1"/>
    <property type="molecule type" value="Genomic_DNA"/>
</dbReference>
<proteinExistence type="predicted"/>